<evidence type="ECO:0000313" key="15">
    <source>
        <dbReference type="EMBL" id="EGJ35498.1"/>
    </source>
</evidence>
<evidence type="ECO:0000256" key="7">
    <source>
        <dbReference type="ARBA" id="ARBA00022827"/>
    </source>
</evidence>
<evidence type="ECO:0000256" key="10">
    <source>
        <dbReference type="ARBA" id="ARBA00029939"/>
    </source>
</evidence>
<keyword evidence="7" id="KW-0274">FAD</keyword>
<evidence type="ECO:0000256" key="8">
    <source>
        <dbReference type="ARBA" id="ARBA00022857"/>
    </source>
</evidence>
<name>F4XJ41_9CYAN</name>
<evidence type="ECO:0000256" key="4">
    <source>
        <dbReference type="ARBA" id="ARBA00013076"/>
    </source>
</evidence>
<sequence>MLSYTTRTSKIAGEEIIYDVIGVGFGPSNIALAIAMEEGNYPGKVLFIERNTQVSWHEGMLLNGSNIQNNPLRDLVTPVNPRSKYTFVNYLHQSGRLFDFLNLGVTHPLRQDYYDYIVWAGSQFQNVVYGSSVTKIELAYISGQYLWRLTNNQGTNFLTRCLVVGTGRNLNIPKIKGVNSPNVIHFVNYLHHIKKYDKDSPIVVLGASQSAVEIILDLINKGYQQIYSVHRSFSYCLKDTSCFSDEVYFPEFVDYYHGLPPQMRAELDKQLRRTNYSSVDKDILDALYLIRYEDKINHRERLKIYRNCVVDEINPNGKKSILIRQLYKGNIDELPCDLMILATGFLDIGRNGQEGLPKLLRDVADNFVWTDDYLKVERDYRIAMKEGVSLPDIYLNGLCESSHGLGDAGSISLVSLRAQDILGGILKRLSPVVV</sequence>
<dbReference type="AlphaFoldDB" id="F4XJ41"/>
<evidence type="ECO:0000256" key="2">
    <source>
        <dbReference type="ARBA" id="ARBA00004924"/>
    </source>
</evidence>
<dbReference type="GO" id="GO:0047091">
    <property type="term" value="F:L-lysine 6-monooxygenase (NADPH) activity"/>
    <property type="evidence" value="ECO:0007669"/>
    <property type="project" value="UniProtKB-EC"/>
</dbReference>
<keyword evidence="9" id="KW-0560">Oxidoreductase</keyword>
<evidence type="ECO:0000256" key="12">
    <source>
        <dbReference type="ARBA" id="ARBA00032493"/>
    </source>
</evidence>
<protein>
    <recommendedName>
        <fullName evidence="5">L-lysine N6-monooxygenase MbtG</fullName>
        <ecNumber evidence="4">1.14.13.59</ecNumber>
    </recommendedName>
    <alternativeName>
        <fullName evidence="13">Lysine 6-N-hydroxylase</fullName>
    </alternativeName>
    <alternativeName>
        <fullName evidence="12">Lysine N6-hydroxylase</fullName>
    </alternativeName>
    <alternativeName>
        <fullName evidence="10">Lysine-N-oxygenase</fullName>
    </alternativeName>
    <alternativeName>
        <fullName evidence="11">Mycobactin synthase protein G</fullName>
    </alternativeName>
</protein>
<proteinExistence type="inferred from homology"/>
<comment type="pathway">
    <text evidence="2">Siderophore biosynthesis.</text>
</comment>
<evidence type="ECO:0000313" key="16">
    <source>
        <dbReference type="Proteomes" id="UP000003959"/>
    </source>
</evidence>
<gene>
    <name evidence="15" type="ORF">LYNGBM3L_03800</name>
</gene>
<evidence type="ECO:0000256" key="9">
    <source>
        <dbReference type="ARBA" id="ARBA00023002"/>
    </source>
</evidence>
<dbReference type="InterPro" id="IPR025700">
    <property type="entry name" value="Lys/Orn_oxygenase"/>
</dbReference>
<dbReference type="Pfam" id="PF13434">
    <property type="entry name" value="Lys_Orn_oxgnase"/>
    <property type="match status" value="1"/>
</dbReference>
<evidence type="ECO:0000256" key="14">
    <source>
        <dbReference type="ARBA" id="ARBA00048407"/>
    </source>
</evidence>
<keyword evidence="6" id="KW-0285">Flavoprotein</keyword>
<organism evidence="15 16">
    <name type="scientific">Moorena producens 3L</name>
    <dbReference type="NCBI Taxonomy" id="489825"/>
    <lineage>
        <taxon>Bacteria</taxon>
        <taxon>Bacillati</taxon>
        <taxon>Cyanobacteriota</taxon>
        <taxon>Cyanophyceae</taxon>
        <taxon>Coleofasciculales</taxon>
        <taxon>Coleofasciculaceae</taxon>
        <taxon>Moorena</taxon>
    </lineage>
</organism>
<evidence type="ECO:0000256" key="5">
    <source>
        <dbReference type="ARBA" id="ARBA00016406"/>
    </source>
</evidence>
<dbReference type="Gene3D" id="3.50.50.60">
    <property type="entry name" value="FAD/NAD(P)-binding domain"/>
    <property type="match status" value="1"/>
</dbReference>
<dbReference type="GO" id="GO:0006879">
    <property type="term" value="P:intracellular iron ion homeostasis"/>
    <property type="evidence" value="ECO:0007669"/>
    <property type="project" value="TreeGrafter"/>
</dbReference>
<dbReference type="InterPro" id="IPR036188">
    <property type="entry name" value="FAD/NAD-bd_sf"/>
</dbReference>
<accession>F4XJ41</accession>
<dbReference type="PANTHER" id="PTHR42802">
    <property type="entry name" value="MONOOXYGENASE"/>
    <property type="match status" value="1"/>
</dbReference>
<evidence type="ECO:0000256" key="3">
    <source>
        <dbReference type="ARBA" id="ARBA00007588"/>
    </source>
</evidence>
<evidence type="ECO:0000256" key="6">
    <source>
        <dbReference type="ARBA" id="ARBA00022630"/>
    </source>
</evidence>
<dbReference type="HOGENOM" id="CLU_020931_2_0_3"/>
<evidence type="ECO:0000256" key="1">
    <source>
        <dbReference type="ARBA" id="ARBA00001974"/>
    </source>
</evidence>
<keyword evidence="8" id="KW-0521">NADP</keyword>
<dbReference type="OrthoDB" id="7527071at2"/>
<dbReference type="EMBL" id="GL890820">
    <property type="protein sequence ID" value="EGJ35498.1"/>
    <property type="molecule type" value="Genomic_DNA"/>
</dbReference>
<dbReference type="Proteomes" id="UP000003959">
    <property type="component" value="Unassembled WGS sequence"/>
</dbReference>
<comment type="similarity">
    <text evidence="3">Belongs to the lysine N(6)-hydroxylase/L-ornithine N(5)-oxygenase family.</text>
</comment>
<evidence type="ECO:0000256" key="13">
    <source>
        <dbReference type="ARBA" id="ARBA00032738"/>
    </source>
</evidence>
<dbReference type="EC" id="1.14.13.59" evidence="4"/>
<comment type="catalytic activity">
    <reaction evidence="14">
        <text>L-lysine + NADPH + O2 = N(6)-hydroxy-L-lysine + NADP(+) + H2O</text>
        <dbReference type="Rhea" id="RHEA:23228"/>
        <dbReference type="ChEBI" id="CHEBI:15377"/>
        <dbReference type="ChEBI" id="CHEBI:15379"/>
        <dbReference type="ChEBI" id="CHEBI:32551"/>
        <dbReference type="ChEBI" id="CHEBI:57783"/>
        <dbReference type="ChEBI" id="CHEBI:57820"/>
        <dbReference type="ChEBI" id="CHEBI:58349"/>
        <dbReference type="EC" id="1.14.13.59"/>
    </reaction>
</comment>
<keyword evidence="15" id="KW-0503">Monooxygenase</keyword>
<comment type="cofactor">
    <cofactor evidence="1">
        <name>FAD</name>
        <dbReference type="ChEBI" id="CHEBI:57692"/>
    </cofactor>
</comment>
<dbReference type="PANTHER" id="PTHR42802:SF1">
    <property type="entry name" value="L-ORNITHINE N(5)-MONOOXYGENASE"/>
    <property type="match status" value="1"/>
</dbReference>
<dbReference type="RefSeq" id="WP_008178307.1">
    <property type="nucleotide sequence ID" value="NZ_GL890820.1"/>
</dbReference>
<dbReference type="eggNOG" id="COG3486">
    <property type="taxonomic scope" value="Bacteria"/>
</dbReference>
<keyword evidence="16" id="KW-1185">Reference proteome</keyword>
<evidence type="ECO:0000256" key="11">
    <source>
        <dbReference type="ARBA" id="ARBA00031158"/>
    </source>
</evidence>
<dbReference type="SUPFAM" id="SSF51905">
    <property type="entry name" value="FAD/NAD(P)-binding domain"/>
    <property type="match status" value="1"/>
</dbReference>
<reference evidence="16" key="1">
    <citation type="journal article" date="2011" name="Proc. Natl. Acad. Sci. U.S.A.">
        <title>Genomic insights into the physiology and ecology of the marine filamentous cyanobacterium Lyngbya majuscula.</title>
        <authorList>
            <person name="Jones A.C."/>
            <person name="Monroe E.A."/>
            <person name="Podell S."/>
            <person name="Hess W.R."/>
            <person name="Klages S."/>
            <person name="Esquenazi E."/>
            <person name="Niessen S."/>
            <person name="Hoover H."/>
            <person name="Rothmann M."/>
            <person name="Lasken R.S."/>
            <person name="Yates J.R.III."/>
            <person name="Reinhardt R."/>
            <person name="Kube M."/>
            <person name="Burkart M.D."/>
            <person name="Allen E.E."/>
            <person name="Dorrestein P.C."/>
            <person name="Gerwick W.H."/>
            <person name="Gerwick L."/>
        </authorList>
    </citation>
    <scope>NUCLEOTIDE SEQUENCE [LARGE SCALE GENOMIC DNA]</scope>
    <source>
        <strain evidence="16">3L</strain>
    </source>
</reference>